<proteinExistence type="predicted"/>
<sequence length="494" mass="53509">MRLAAKLILIFLVAVVLLTAANTYVAIEGQNASFEREQTEYAQRVGQSIESELLLTWDQQGDAAVDALLLGEHSSNQLVQIRFISLETEAPGEKQPVASPESLSHVARGQIVSVMVNGQEGAAWLHTYYPVISSDKGRAALEFSRPAGELQQQNRWAIYRAMATIVVLAIVGVGLVMYAGVTLVGRPLDRLIEKTQRIAAGDFADPLAIAGNGELSQLARALNDMCEQLTQHQETIRQESATRIATLEQLRHADRLKTVGRLAAGIAHELGTPLNVVAGRAGLIAAGKLSETETRESAKTIKAEANRITLIVRQLLDFARQSRPQRADENVSLLTDRTISLLQPLAEKKGVAITADDAERIVASIDSSQIQQVLTNIIMNAIQATPDGGQIAISIQRKTRRSPEQTEGDVADYVRIDVQDNGSGIDEQTREQLFEPFFTTKDVGEGTGLGLSIAFGIVQEHGGWIDVASQPGDGACFSIYLPIQPTAVETTHAR</sequence>
<dbReference type="Gene3D" id="3.30.565.10">
    <property type="entry name" value="Histidine kinase-like ATPase, C-terminal domain"/>
    <property type="match status" value="1"/>
</dbReference>
<dbReference type="SUPFAM" id="SSF158472">
    <property type="entry name" value="HAMP domain-like"/>
    <property type="match status" value="1"/>
</dbReference>
<evidence type="ECO:0000256" key="2">
    <source>
        <dbReference type="ARBA" id="ARBA00004370"/>
    </source>
</evidence>
<evidence type="ECO:0000256" key="4">
    <source>
        <dbReference type="ARBA" id="ARBA00022553"/>
    </source>
</evidence>
<dbReference type="HOGENOM" id="CLU_000445_89_29_0"/>
<evidence type="ECO:0000259" key="11">
    <source>
        <dbReference type="PROSITE" id="PS50109"/>
    </source>
</evidence>
<evidence type="ECO:0000256" key="8">
    <source>
        <dbReference type="ARBA" id="ARBA00022840"/>
    </source>
</evidence>
<evidence type="ECO:0000256" key="10">
    <source>
        <dbReference type="SAM" id="Phobius"/>
    </source>
</evidence>
<evidence type="ECO:0000256" key="5">
    <source>
        <dbReference type="ARBA" id="ARBA00022679"/>
    </source>
</evidence>
<dbReference type="eggNOG" id="COG4191">
    <property type="taxonomic scope" value="Bacteria"/>
</dbReference>
<dbReference type="Pfam" id="PF00672">
    <property type="entry name" value="HAMP"/>
    <property type="match status" value="1"/>
</dbReference>
<comment type="caution">
    <text evidence="13">The sequence shown here is derived from an EMBL/GenBank/DDBJ whole genome shotgun (WGS) entry which is preliminary data.</text>
</comment>
<dbReference type="OrthoDB" id="226486at2"/>
<name>A3ZYA9_9BACT</name>
<dbReference type="InterPro" id="IPR036890">
    <property type="entry name" value="HATPase_C_sf"/>
</dbReference>
<dbReference type="GO" id="GO:0005524">
    <property type="term" value="F:ATP binding"/>
    <property type="evidence" value="ECO:0007669"/>
    <property type="project" value="UniProtKB-KW"/>
</dbReference>
<dbReference type="PROSITE" id="PS50885">
    <property type="entry name" value="HAMP"/>
    <property type="match status" value="1"/>
</dbReference>
<dbReference type="PROSITE" id="PS50109">
    <property type="entry name" value="HIS_KIN"/>
    <property type="match status" value="1"/>
</dbReference>
<dbReference type="RefSeq" id="WP_002653278.1">
    <property type="nucleotide sequence ID" value="NZ_CH672376.1"/>
</dbReference>
<dbReference type="SMART" id="SM00387">
    <property type="entry name" value="HATPase_c"/>
    <property type="match status" value="1"/>
</dbReference>
<organism evidence="13 14">
    <name type="scientific">Blastopirellula marina DSM 3645</name>
    <dbReference type="NCBI Taxonomy" id="314230"/>
    <lineage>
        <taxon>Bacteria</taxon>
        <taxon>Pseudomonadati</taxon>
        <taxon>Planctomycetota</taxon>
        <taxon>Planctomycetia</taxon>
        <taxon>Pirellulales</taxon>
        <taxon>Pirellulaceae</taxon>
        <taxon>Blastopirellula</taxon>
    </lineage>
</organism>
<accession>A3ZYA9</accession>
<feature type="transmembrane region" description="Helical" evidence="10">
    <location>
        <begin position="161"/>
        <end position="184"/>
    </location>
</feature>
<keyword evidence="8" id="KW-0067">ATP-binding</keyword>
<dbReference type="Pfam" id="PF02518">
    <property type="entry name" value="HATPase_c"/>
    <property type="match status" value="1"/>
</dbReference>
<keyword evidence="5" id="KW-0808">Transferase</keyword>
<dbReference type="EC" id="2.7.13.3" evidence="3"/>
<keyword evidence="10" id="KW-0812">Transmembrane</keyword>
<dbReference type="SUPFAM" id="SSF47384">
    <property type="entry name" value="Homodimeric domain of signal transducing histidine kinase"/>
    <property type="match status" value="1"/>
</dbReference>
<keyword evidence="10" id="KW-0472">Membrane</keyword>
<dbReference type="GO" id="GO:0016020">
    <property type="term" value="C:membrane"/>
    <property type="evidence" value="ECO:0007669"/>
    <property type="project" value="UniProtKB-SubCell"/>
</dbReference>
<evidence type="ECO:0000256" key="6">
    <source>
        <dbReference type="ARBA" id="ARBA00022741"/>
    </source>
</evidence>
<dbReference type="PRINTS" id="PR00344">
    <property type="entry name" value="BCTRLSENSOR"/>
</dbReference>
<evidence type="ECO:0000256" key="3">
    <source>
        <dbReference type="ARBA" id="ARBA00012438"/>
    </source>
</evidence>
<dbReference type="AlphaFoldDB" id="A3ZYA9"/>
<dbReference type="SMART" id="SM00388">
    <property type="entry name" value="HisKA"/>
    <property type="match status" value="1"/>
</dbReference>
<dbReference type="Pfam" id="PF00512">
    <property type="entry name" value="HisKA"/>
    <property type="match status" value="1"/>
</dbReference>
<dbReference type="Gene3D" id="1.10.287.130">
    <property type="match status" value="1"/>
</dbReference>
<dbReference type="CDD" id="cd00082">
    <property type="entry name" value="HisKA"/>
    <property type="match status" value="1"/>
</dbReference>
<dbReference type="InterPro" id="IPR036097">
    <property type="entry name" value="HisK_dim/P_sf"/>
</dbReference>
<keyword evidence="4" id="KW-0597">Phosphoprotein</keyword>
<feature type="domain" description="HAMP" evidence="12">
    <location>
        <begin position="182"/>
        <end position="234"/>
    </location>
</feature>
<evidence type="ECO:0000256" key="9">
    <source>
        <dbReference type="ARBA" id="ARBA00023012"/>
    </source>
</evidence>
<evidence type="ECO:0000256" key="7">
    <source>
        <dbReference type="ARBA" id="ARBA00022777"/>
    </source>
</evidence>
<dbReference type="STRING" id="314230.DSM3645_26919"/>
<gene>
    <name evidence="13" type="ORF">DSM3645_26919</name>
</gene>
<dbReference type="Gene3D" id="6.10.340.10">
    <property type="match status" value="1"/>
</dbReference>
<keyword evidence="9" id="KW-0902">Two-component regulatory system</keyword>
<dbReference type="Proteomes" id="UP000004358">
    <property type="component" value="Unassembled WGS sequence"/>
</dbReference>
<dbReference type="InterPro" id="IPR003594">
    <property type="entry name" value="HATPase_dom"/>
</dbReference>
<dbReference type="GO" id="GO:0000155">
    <property type="term" value="F:phosphorelay sensor kinase activity"/>
    <property type="evidence" value="ECO:0007669"/>
    <property type="project" value="InterPro"/>
</dbReference>
<dbReference type="PANTHER" id="PTHR43065">
    <property type="entry name" value="SENSOR HISTIDINE KINASE"/>
    <property type="match status" value="1"/>
</dbReference>
<dbReference type="SUPFAM" id="SSF55874">
    <property type="entry name" value="ATPase domain of HSP90 chaperone/DNA topoisomerase II/histidine kinase"/>
    <property type="match status" value="1"/>
</dbReference>
<evidence type="ECO:0000313" key="13">
    <source>
        <dbReference type="EMBL" id="EAQ78585.1"/>
    </source>
</evidence>
<protein>
    <recommendedName>
        <fullName evidence="3">histidine kinase</fullName>
        <ecNumber evidence="3">2.7.13.3</ecNumber>
    </recommendedName>
</protein>
<dbReference type="InterPro" id="IPR005467">
    <property type="entry name" value="His_kinase_dom"/>
</dbReference>
<keyword evidence="6" id="KW-0547">Nucleotide-binding</keyword>
<keyword evidence="7 13" id="KW-0418">Kinase</keyword>
<dbReference type="InterPro" id="IPR004358">
    <property type="entry name" value="Sig_transdc_His_kin-like_C"/>
</dbReference>
<dbReference type="InterPro" id="IPR003661">
    <property type="entry name" value="HisK_dim/P_dom"/>
</dbReference>
<feature type="domain" description="Histidine kinase" evidence="11">
    <location>
        <begin position="265"/>
        <end position="485"/>
    </location>
</feature>
<comment type="catalytic activity">
    <reaction evidence="1">
        <text>ATP + protein L-histidine = ADP + protein N-phospho-L-histidine.</text>
        <dbReference type="EC" id="2.7.13.3"/>
    </reaction>
</comment>
<dbReference type="PANTHER" id="PTHR43065:SF10">
    <property type="entry name" value="PEROXIDE STRESS-ACTIVATED HISTIDINE KINASE MAK3"/>
    <property type="match status" value="1"/>
</dbReference>
<evidence type="ECO:0000259" key="12">
    <source>
        <dbReference type="PROSITE" id="PS50885"/>
    </source>
</evidence>
<evidence type="ECO:0000313" key="14">
    <source>
        <dbReference type="Proteomes" id="UP000004358"/>
    </source>
</evidence>
<dbReference type="EMBL" id="AANZ01000020">
    <property type="protein sequence ID" value="EAQ78585.1"/>
    <property type="molecule type" value="Genomic_DNA"/>
</dbReference>
<evidence type="ECO:0000256" key="1">
    <source>
        <dbReference type="ARBA" id="ARBA00000085"/>
    </source>
</evidence>
<dbReference type="SMART" id="SM00304">
    <property type="entry name" value="HAMP"/>
    <property type="match status" value="1"/>
</dbReference>
<dbReference type="InterPro" id="IPR003660">
    <property type="entry name" value="HAMP_dom"/>
</dbReference>
<dbReference type="CDD" id="cd06225">
    <property type="entry name" value="HAMP"/>
    <property type="match status" value="1"/>
</dbReference>
<comment type="subcellular location">
    <subcellularLocation>
        <location evidence="2">Membrane</location>
    </subcellularLocation>
</comment>
<keyword evidence="10" id="KW-1133">Transmembrane helix</keyword>
<reference evidence="13 14" key="1">
    <citation type="submission" date="2006-02" db="EMBL/GenBank/DDBJ databases">
        <authorList>
            <person name="Amann R."/>
            <person name="Ferriera S."/>
            <person name="Johnson J."/>
            <person name="Kravitz S."/>
            <person name="Halpern A."/>
            <person name="Remington K."/>
            <person name="Beeson K."/>
            <person name="Tran B."/>
            <person name="Rogers Y.-H."/>
            <person name="Friedman R."/>
            <person name="Venter J.C."/>
        </authorList>
    </citation>
    <scope>NUCLEOTIDE SEQUENCE [LARGE SCALE GENOMIC DNA]</scope>
    <source>
        <strain evidence="13 14">DSM 3645</strain>
    </source>
</reference>